<dbReference type="PANTHER" id="PTHR31744">
    <property type="entry name" value="PROTEIN CUP-SHAPED COTYLEDON 2-RELATED"/>
    <property type="match status" value="1"/>
</dbReference>
<dbReference type="EMBL" id="JBBNAG010000002">
    <property type="protein sequence ID" value="KAK9156511.1"/>
    <property type="molecule type" value="Genomic_DNA"/>
</dbReference>
<evidence type="ECO:0000256" key="2">
    <source>
        <dbReference type="ARBA" id="ARBA00023125"/>
    </source>
</evidence>
<dbReference type="Proteomes" id="UP001419268">
    <property type="component" value="Unassembled WGS sequence"/>
</dbReference>
<dbReference type="SUPFAM" id="SSF101941">
    <property type="entry name" value="NAC domain"/>
    <property type="match status" value="1"/>
</dbReference>
<comment type="caution">
    <text evidence="6">The sequence shown here is derived from an EMBL/GenBank/DDBJ whole genome shotgun (WGS) entry which is preliminary data.</text>
</comment>
<keyword evidence="7" id="KW-1185">Reference proteome</keyword>
<evidence type="ECO:0000259" key="5">
    <source>
        <dbReference type="PROSITE" id="PS51005"/>
    </source>
</evidence>
<evidence type="ECO:0000256" key="4">
    <source>
        <dbReference type="ARBA" id="ARBA00023242"/>
    </source>
</evidence>
<dbReference type="Pfam" id="PF02365">
    <property type="entry name" value="NAM"/>
    <property type="match status" value="1"/>
</dbReference>
<name>A0AAP0KPZ8_9MAGN</name>
<feature type="domain" description="NAC" evidence="5">
    <location>
        <begin position="22"/>
        <end position="175"/>
    </location>
</feature>
<evidence type="ECO:0000313" key="6">
    <source>
        <dbReference type="EMBL" id="KAK9156511.1"/>
    </source>
</evidence>
<evidence type="ECO:0000256" key="1">
    <source>
        <dbReference type="ARBA" id="ARBA00023015"/>
    </source>
</evidence>
<protein>
    <recommendedName>
        <fullName evidence="5">NAC domain-containing protein</fullName>
    </recommendedName>
</protein>
<dbReference type="FunFam" id="2.170.150.80:FF:000006">
    <property type="entry name" value="NAC domain-containing protein 100-like"/>
    <property type="match status" value="1"/>
</dbReference>
<dbReference type="GO" id="GO:0005634">
    <property type="term" value="C:nucleus"/>
    <property type="evidence" value="ECO:0007669"/>
    <property type="project" value="UniProtKB-ARBA"/>
</dbReference>
<keyword evidence="4" id="KW-0539">Nucleus</keyword>
<dbReference type="GO" id="GO:0006355">
    <property type="term" value="P:regulation of DNA-templated transcription"/>
    <property type="evidence" value="ECO:0007669"/>
    <property type="project" value="InterPro"/>
</dbReference>
<keyword evidence="1" id="KW-0805">Transcription regulation</keyword>
<dbReference type="PANTHER" id="PTHR31744:SF92">
    <property type="entry name" value="NAC DOMAIN-CONTAINING PROTEIN 87"/>
    <property type="match status" value="1"/>
</dbReference>
<dbReference type="InterPro" id="IPR036093">
    <property type="entry name" value="NAC_dom_sf"/>
</dbReference>
<dbReference type="Gene3D" id="2.170.150.80">
    <property type="entry name" value="NAC domain"/>
    <property type="match status" value="1"/>
</dbReference>
<proteinExistence type="predicted"/>
<dbReference type="AlphaFoldDB" id="A0AAP0KPZ8"/>
<dbReference type="GO" id="GO:0003677">
    <property type="term" value="F:DNA binding"/>
    <property type="evidence" value="ECO:0007669"/>
    <property type="project" value="UniProtKB-KW"/>
</dbReference>
<sequence>MEDDDASAQLIKIREDNNCIDLPPGFRFHPTDEEIITHYLLEKVLNSSFSATAVGEVDLNKCEPWDLPRKAKMGEKEWYFFCLRDRKYPSGMRTNRATEAGYWKATGKDREIFKGKDCLVGMKKTLVFYRGRAPKGEKTNWVMNEYRLDGKLSSHHHALPNTAKEAWVVCKVFHKRTQVDNNSSSSNTALLYLPRMNSFEDDYDDDDHGRQLLDSNNNYYGAAPIMSSSNFMKREVVVYNDELCRESTIKRTVPLATTCDDNNIHHHHENYLQAIPCYNVVAPNSSSTSRHHQFDVVGVGSSDFGYLPRQPISSTSSNLAASSSNNDQRPLIIFDDKMNKMQRQLCGSSTTTTTTTTLYADDHHVMIDHQLIKMSPSVSQDTAAWGAAGMNHDIGMEPPSSSSGPVVDLEYLWNC</sequence>
<organism evidence="6 7">
    <name type="scientific">Stephania cephalantha</name>
    <dbReference type="NCBI Taxonomy" id="152367"/>
    <lineage>
        <taxon>Eukaryota</taxon>
        <taxon>Viridiplantae</taxon>
        <taxon>Streptophyta</taxon>
        <taxon>Embryophyta</taxon>
        <taxon>Tracheophyta</taxon>
        <taxon>Spermatophyta</taxon>
        <taxon>Magnoliopsida</taxon>
        <taxon>Ranunculales</taxon>
        <taxon>Menispermaceae</taxon>
        <taxon>Menispermoideae</taxon>
        <taxon>Cissampelideae</taxon>
        <taxon>Stephania</taxon>
    </lineage>
</organism>
<gene>
    <name evidence="6" type="ORF">Scep_003085</name>
</gene>
<accession>A0AAP0KPZ8</accession>
<keyword evidence="3" id="KW-0804">Transcription</keyword>
<keyword evidence="2" id="KW-0238">DNA-binding</keyword>
<dbReference type="PROSITE" id="PS51005">
    <property type="entry name" value="NAC"/>
    <property type="match status" value="1"/>
</dbReference>
<reference evidence="6 7" key="1">
    <citation type="submission" date="2024-01" db="EMBL/GenBank/DDBJ databases">
        <title>Genome assemblies of Stephania.</title>
        <authorList>
            <person name="Yang L."/>
        </authorList>
    </citation>
    <scope>NUCLEOTIDE SEQUENCE [LARGE SCALE GENOMIC DNA]</scope>
    <source>
        <strain evidence="6">JXDWG</strain>
        <tissue evidence="6">Leaf</tissue>
    </source>
</reference>
<evidence type="ECO:0000313" key="7">
    <source>
        <dbReference type="Proteomes" id="UP001419268"/>
    </source>
</evidence>
<dbReference type="InterPro" id="IPR003441">
    <property type="entry name" value="NAC-dom"/>
</dbReference>
<evidence type="ECO:0000256" key="3">
    <source>
        <dbReference type="ARBA" id="ARBA00023163"/>
    </source>
</evidence>